<dbReference type="PRINTS" id="PR00080">
    <property type="entry name" value="SDRFAMILY"/>
</dbReference>
<dbReference type="PROSITE" id="PS00061">
    <property type="entry name" value="ADH_SHORT"/>
    <property type="match status" value="1"/>
</dbReference>
<sequence length="247" mass="26033">MLAPLAGKLVAVTGAGGGIGFAIASRFANEGASVVLLGRNKSKLQQALERIRSESGDKEKAKTHSIFPHDVRKLESWVHLAANYNGINILVNSAGVTQTSLFVRTDPPTAEDILATNLHGAIWGCRVIGRDMIRRKDGGCIINVSSLLALKSATGASVYAASKAGLLGLTTSLAQEWGPYGIRVNAILPGYISTDMTKSLEKSPLIEKIPAQRFGTPDEVADAAAFLAKNQYANNCMLNLDGGLSAT</sequence>
<keyword evidence="2" id="KW-0521">NADP</keyword>
<gene>
    <name evidence="6" type="ORF">B0H67DRAFT_649264</name>
</gene>
<proteinExistence type="inferred from homology"/>
<dbReference type="InterPro" id="IPR020904">
    <property type="entry name" value="Sc_DH/Rdtase_CS"/>
</dbReference>
<dbReference type="InterPro" id="IPR036291">
    <property type="entry name" value="NAD(P)-bd_dom_sf"/>
</dbReference>
<evidence type="ECO:0000256" key="1">
    <source>
        <dbReference type="ARBA" id="ARBA00006484"/>
    </source>
</evidence>
<evidence type="ECO:0000256" key="2">
    <source>
        <dbReference type="ARBA" id="ARBA00022857"/>
    </source>
</evidence>
<dbReference type="GO" id="GO:0048038">
    <property type="term" value="F:quinone binding"/>
    <property type="evidence" value="ECO:0007669"/>
    <property type="project" value="TreeGrafter"/>
</dbReference>
<dbReference type="GO" id="GO:0016616">
    <property type="term" value="F:oxidoreductase activity, acting on the CH-OH group of donors, NAD or NADP as acceptor"/>
    <property type="evidence" value="ECO:0007669"/>
    <property type="project" value="TreeGrafter"/>
</dbReference>
<evidence type="ECO:0000313" key="6">
    <source>
        <dbReference type="EMBL" id="KAK0704862.1"/>
    </source>
</evidence>
<dbReference type="FunFam" id="3.40.50.720:FF:000084">
    <property type="entry name" value="Short-chain dehydrogenase reductase"/>
    <property type="match status" value="1"/>
</dbReference>
<evidence type="ECO:0000259" key="5">
    <source>
        <dbReference type="SMART" id="SM00822"/>
    </source>
</evidence>
<reference evidence="6" key="1">
    <citation type="submission" date="2023-06" db="EMBL/GenBank/DDBJ databases">
        <title>Genome-scale phylogeny and comparative genomics of the fungal order Sordariales.</title>
        <authorList>
            <consortium name="Lawrence Berkeley National Laboratory"/>
            <person name="Hensen N."/>
            <person name="Bonometti L."/>
            <person name="Westerberg I."/>
            <person name="Brannstrom I.O."/>
            <person name="Guillou S."/>
            <person name="Cros-Aarteil S."/>
            <person name="Calhoun S."/>
            <person name="Haridas S."/>
            <person name="Kuo A."/>
            <person name="Mondo S."/>
            <person name="Pangilinan J."/>
            <person name="Riley R."/>
            <person name="Labutti K."/>
            <person name="Andreopoulos B."/>
            <person name="Lipzen A."/>
            <person name="Chen C."/>
            <person name="Yanf M."/>
            <person name="Daum C."/>
            <person name="Ng V."/>
            <person name="Clum A."/>
            <person name="Steindorff A."/>
            <person name="Ohm R."/>
            <person name="Martin F."/>
            <person name="Silar P."/>
            <person name="Natvig D."/>
            <person name="Lalanne C."/>
            <person name="Gautier V."/>
            <person name="Ament-Velasquez S.L."/>
            <person name="Kruys A."/>
            <person name="Hutchinson M.I."/>
            <person name="Powell A.J."/>
            <person name="Barry K."/>
            <person name="Miller A.N."/>
            <person name="Grigoriev I.V."/>
            <person name="Debuchy R."/>
            <person name="Gladieux P."/>
            <person name="Thoren M.H."/>
            <person name="Johannesson H."/>
        </authorList>
    </citation>
    <scope>NUCLEOTIDE SEQUENCE</scope>
    <source>
        <strain evidence="6">SMH4607-1</strain>
    </source>
</reference>
<dbReference type="SMART" id="SM00822">
    <property type="entry name" value="PKS_KR"/>
    <property type="match status" value="1"/>
</dbReference>
<dbReference type="PANTHER" id="PTHR42760">
    <property type="entry name" value="SHORT-CHAIN DEHYDROGENASES/REDUCTASES FAMILY MEMBER"/>
    <property type="match status" value="1"/>
</dbReference>
<organism evidence="6 7">
    <name type="scientific">Lasiosphaeris hirsuta</name>
    <dbReference type="NCBI Taxonomy" id="260670"/>
    <lineage>
        <taxon>Eukaryota</taxon>
        <taxon>Fungi</taxon>
        <taxon>Dikarya</taxon>
        <taxon>Ascomycota</taxon>
        <taxon>Pezizomycotina</taxon>
        <taxon>Sordariomycetes</taxon>
        <taxon>Sordariomycetidae</taxon>
        <taxon>Sordariales</taxon>
        <taxon>Lasiosphaeriaceae</taxon>
        <taxon>Lasiosphaeris</taxon>
    </lineage>
</organism>
<dbReference type="GO" id="GO:0006633">
    <property type="term" value="P:fatty acid biosynthetic process"/>
    <property type="evidence" value="ECO:0007669"/>
    <property type="project" value="TreeGrafter"/>
</dbReference>
<evidence type="ECO:0000256" key="4">
    <source>
        <dbReference type="RuleBase" id="RU000363"/>
    </source>
</evidence>
<accession>A0AA39ZWI8</accession>
<protein>
    <recommendedName>
        <fullName evidence="5">Ketoreductase domain-containing protein</fullName>
    </recommendedName>
</protein>
<dbReference type="PANTHER" id="PTHR42760:SF133">
    <property type="entry name" value="3-OXOACYL-[ACYL-CARRIER-PROTEIN] REDUCTASE"/>
    <property type="match status" value="1"/>
</dbReference>
<evidence type="ECO:0000313" key="7">
    <source>
        <dbReference type="Proteomes" id="UP001172102"/>
    </source>
</evidence>
<feature type="domain" description="Ketoreductase" evidence="5">
    <location>
        <begin position="8"/>
        <end position="180"/>
    </location>
</feature>
<keyword evidence="3" id="KW-0560">Oxidoreductase</keyword>
<dbReference type="Proteomes" id="UP001172102">
    <property type="component" value="Unassembled WGS sequence"/>
</dbReference>
<dbReference type="EMBL" id="JAUKUA010000007">
    <property type="protein sequence ID" value="KAK0704862.1"/>
    <property type="molecule type" value="Genomic_DNA"/>
</dbReference>
<dbReference type="InterPro" id="IPR002347">
    <property type="entry name" value="SDR_fam"/>
</dbReference>
<dbReference type="InterPro" id="IPR057326">
    <property type="entry name" value="KR_dom"/>
</dbReference>
<dbReference type="PRINTS" id="PR00081">
    <property type="entry name" value="GDHRDH"/>
</dbReference>
<dbReference type="Pfam" id="PF00106">
    <property type="entry name" value="adh_short"/>
    <property type="match status" value="1"/>
</dbReference>
<name>A0AA39ZWI8_9PEZI</name>
<comment type="caution">
    <text evidence="6">The sequence shown here is derived from an EMBL/GenBank/DDBJ whole genome shotgun (WGS) entry which is preliminary data.</text>
</comment>
<dbReference type="SUPFAM" id="SSF51735">
    <property type="entry name" value="NAD(P)-binding Rossmann-fold domains"/>
    <property type="match status" value="1"/>
</dbReference>
<comment type="similarity">
    <text evidence="1 4">Belongs to the short-chain dehydrogenases/reductases (SDR) family.</text>
</comment>
<keyword evidence="7" id="KW-1185">Reference proteome</keyword>
<dbReference type="AlphaFoldDB" id="A0AA39ZWI8"/>
<evidence type="ECO:0000256" key="3">
    <source>
        <dbReference type="ARBA" id="ARBA00023002"/>
    </source>
</evidence>
<dbReference type="Gene3D" id="3.40.50.720">
    <property type="entry name" value="NAD(P)-binding Rossmann-like Domain"/>
    <property type="match status" value="1"/>
</dbReference>